<keyword evidence="2" id="KW-0479">Metal-binding</keyword>
<dbReference type="RefSeq" id="WP_073196570.1">
    <property type="nucleotide sequence ID" value="NZ_FQXO01000035.1"/>
</dbReference>
<keyword evidence="3" id="KW-0560">Oxidoreductase</keyword>
<dbReference type="GO" id="GO:0005886">
    <property type="term" value="C:plasma membrane"/>
    <property type="evidence" value="ECO:0007669"/>
    <property type="project" value="TreeGrafter"/>
</dbReference>
<dbReference type="PANTHER" id="PTHR43255">
    <property type="entry name" value="IRON-SULFUR-BINDING OXIDOREDUCTASE FADF-RELATED-RELATED"/>
    <property type="match status" value="1"/>
</dbReference>
<dbReference type="InterPro" id="IPR004017">
    <property type="entry name" value="Cys_rich_dom"/>
</dbReference>
<dbReference type="GO" id="GO:0016491">
    <property type="term" value="F:oxidoreductase activity"/>
    <property type="evidence" value="ECO:0007669"/>
    <property type="project" value="UniProtKB-KW"/>
</dbReference>
<evidence type="ECO:0000256" key="3">
    <source>
        <dbReference type="ARBA" id="ARBA00023002"/>
    </source>
</evidence>
<keyword evidence="4" id="KW-0408">Iron</keyword>
<evidence type="ECO:0000313" key="7">
    <source>
        <dbReference type="EMBL" id="SHH62954.1"/>
    </source>
</evidence>
<feature type="domain" description="Cysteine-rich" evidence="6">
    <location>
        <begin position="18"/>
        <end position="89"/>
    </location>
</feature>
<dbReference type="AlphaFoldDB" id="A0A1M5UIU1"/>
<evidence type="ECO:0000256" key="4">
    <source>
        <dbReference type="ARBA" id="ARBA00023004"/>
    </source>
</evidence>
<keyword evidence="8" id="KW-1185">Reference proteome</keyword>
<dbReference type="PANTHER" id="PTHR43255:SF1">
    <property type="entry name" value="IRON-SULFUR-BINDING OXIDOREDUCTASE FADF-RELATED"/>
    <property type="match status" value="1"/>
</dbReference>
<dbReference type="EMBL" id="FQXO01000035">
    <property type="protein sequence ID" value="SHH62954.1"/>
    <property type="molecule type" value="Genomic_DNA"/>
</dbReference>
<dbReference type="InterPro" id="IPR051460">
    <property type="entry name" value="HdrC_iron-sulfur_subunit"/>
</dbReference>
<dbReference type="GO" id="GO:0046872">
    <property type="term" value="F:metal ion binding"/>
    <property type="evidence" value="ECO:0007669"/>
    <property type="project" value="UniProtKB-KW"/>
</dbReference>
<organism evidence="7 8">
    <name type="scientific">Caloranaerobacter azorensis DSM 13643</name>
    <dbReference type="NCBI Taxonomy" id="1121264"/>
    <lineage>
        <taxon>Bacteria</taxon>
        <taxon>Bacillati</taxon>
        <taxon>Bacillota</taxon>
        <taxon>Tissierellia</taxon>
        <taxon>Tissierellales</taxon>
        <taxon>Thermohalobacteraceae</taxon>
        <taxon>Caloranaerobacter</taxon>
    </lineage>
</organism>
<evidence type="ECO:0000256" key="2">
    <source>
        <dbReference type="ARBA" id="ARBA00022723"/>
    </source>
</evidence>
<evidence type="ECO:0000259" key="6">
    <source>
        <dbReference type="Pfam" id="PF02754"/>
    </source>
</evidence>
<gene>
    <name evidence="7" type="ORF">SAMN02745135_01452</name>
</gene>
<keyword evidence="5" id="KW-0411">Iron-sulfur</keyword>
<dbReference type="OrthoDB" id="5241828at2"/>
<dbReference type="Proteomes" id="UP000183967">
    <property type="component" value="Unassembled WGS sequence"/>
</dbReference>
<name>A0A1M5UIU1_9FIRM</name>
<dbReference type="Pfam" id="PF02754">
    <property type="entry name" value="CCG"/>
    <property type="match status" value="1"/>
</dbReference>
<protein>
    <submittedName>
        <fullName evidence="7">Cysteine-rich domain-containing protein</fullName>
    </submittedName>
</protein>
<sequence>MVALINVLPYSCPTRHVTSHHENVRWILKELGYKVKEMNNIRENTRCCGVGGMIVCVNPKLQEKVLKRRIEDATSKHIISYCGSCRVSMEIGGLDSLQTKLLPKLYGVICITI</sequence>
<dbReference type="GO" id="GO:0051539">
    <property type="term" value="F:4 iron, 4 sulfur cluster binding"/>
    <property type="evidence" value="ECO:0007669"/>
    <property type="project" value="UniProtKB-KW"/>
</dbReference>
<evidence type="ECO:0000256" key="5">
    <source>
        <dbReference type="ARBA" id="ARBA00023014"/>
    </source>
</evidence>
<keyword evidence="1" id="KW-0004">4Fe-4S</keyword>
<evidence type="ECO:0000256" key="1">
    <source>
        <dbReference type="ARBA" id="ARBA00022485"/>
    </source>
</evidence>
<proteinExistence type="predicted"/>
<reference evidence="8" key="1">
    <citation type="submission" date="2016-11" db="EMBL/GenBank/DDBJ databases">
        <authorList>
            <person name="Varghese N."/>
            <person name="Submissions S."/>
        </authorList>
    </citation>
    <scope>NUCLEOTIDE SEQUENCE [LARGE SCALE GENOMIC DNA]</scope>
    <source>
        <strain evidence="8">DSM 13643</strain>
    </source>
</reference>
<evidence type="ECO:0000313" key="8">
    <source>
        <dbReference type="Proteomes" id="UP000183967"/>
    </source>
</evidence>
<accession>A0A1M5UIU1</accession>